<dbReference type="InterPro" id="IPR032805">
    <property type="entry name" value="Wax_synthase_dom"/>
</dbReference>
<evidence type="ECO:0000256" key="3">
    <source>
        <dbReference type="ARBA" id="ARBA00007282"/>
    </source>
</evidence>
<name>A0A9P6JRM7_9AGAR</name>
<evidence type="ECO:0000256" key="7">
    <source>
        <dbReference type="ARBA" id="ARBA00023136"/>
    </source>
</evidence>
<dbReference type="PANTHER" id="PTHR31595">
    <property type="entry name" value="LONG-CHAIN-ALCOHOL O-FATTY-ACYLTRANSFERASE 3-RELATED"/>
    <property type="match status" value="1"/>
</dbReference>
<comment type="similarity">
    <text evidence="3">Belongs to the wax synthase family.</text>
</comment>
<evidence type="ECO:0000256" key="4">
    <source>
        <dbReference type="ARBA" id="ARBA00022679"/>
    </source>
</evidence>
<dbReference type="PANTHER" id="PTHR31595:SF57">
    <property type="entry name" value="OS04G0481900 PROTEIN"/>
    <property type="match status" value="1"/>
</dbReference>
<evidence type="ECO:0000313" key="11">
    <source>
        <dbReference type="Proteomes" id="UP000807306"/>
    </source>
</evidence>
<feature type="domain" description="Wax synthase" evidence="9">
    <location>
        <begin position="287"/>
        <end position="369"/>
    </location>
</feature>
<evidence type="ECO:0000259" key="9">
    <source>
        <dbReference type="Pfam" id="PF13813"/>
    </source>
</evidence>
<feature type="transmembrane region" description="Helical" evidence="8">
    <location>
        <begin position="203"/>
        <end position="223"/>
    </location>
</feature>
<keyword evidence="11" id="KW-1185">Reference proteome</keyword>
<proteinExistence type="inferred from homology"/>
<feature type="transmembrane region" description="Helical" evidence="8">
    <location>
        <begin position="70"/>
        <end position="89"/>
    </location>
</feature>
<dbReference type="EMBL" id="MU157837">
    <property type="protein sequence ID" value="KAF9530987.1"/>
    <property type="molecule type" value="Genomic_DNA"/>
</dbReference>
<dbReference type="GO" id="GO:0006629">
    <property type="term" value="P:lipid metabolic process"/>
    <property type="evidence" value="ECO:0007669"/>
    <property type="project" value="InterPro"/>
</dbReference>
<evidence type="ECO:0000256" key="6">
    <source>
        <dbReference type="ARBA" id="ARBA00022989"/>
    </source>
</evidence>
<protein>
    <submittedName>
        <fullName evidence="10">Membrane bound O-acyl transferase family-domain-containing protein</fullName>
    </submittedName>
</protein>
<dbReference type="GO" id="GO:0016020">
    <property type="term" value="C:membrane"/>
    <property type="evidence" value="ECO:0007669"/>
    <property type="project" value="UniProtKB-SubCell"/>
</dbReference>
<evidence type="ECO:0000313" key="10">
    <source>
        <dbReference type="EMBL" id="KAF9530987.1"/>
    </source>
</evidence>
<dbReference type="OrthoDB" id="1077582at2759"/>
<dbReference type="InterPro" id="IPR044851">
    <property type="entry name" value="Wax_synthase"/>
</dbReference>
<dbReference type="AlphaFoldDB" id="A0A9P6JRM7"/>
<evidence type="ECO:0000256" key="2">
    <source>
        <dbReference type="ARBA" id="ARBA00005179"/>
    </source>
</evidence>
<feature type="transmembrane region" description="Helical" evidence="8">
    <location>
        <begin position="41"/>
        <end position="64"/>
    </location>
</feature>
<sequence length="492" mass="55471">MFSNICSLDPSSKPPFPLPIHSLVEGLLILSLAVKPSPYRALIFFPPIAILVLWSLSCTRIQLGNIGDEMGLASRMILVLMSAAADILLSEPQKEVKLQKPYVLQDKKFDDGQYNIQSTLKFNGAHGHAQVGDLTQTNDSDDTNIQGRYPENISRAPFLTRLKWAATLHLNQRGLGFMHEPTYALPSRPSPSTTRKTFVLQRLFAISIFYVLIDIGRVTVHIYDYRRRWMLENHGGFGLFDPWKLWIIGFGVKFVGMLGYVHTCVAVLAVGLSFSRPQDWPFFFDIENVANICSLKQFWGKFWHQSFRRVFQMHANFIAHTVLRFPKSRSKFILYTKVTLVFLLSGLLHFFTDSVALQSLSVSGALQFYLIQVVGLVIEDTVANLWRYIQGSGTISPKGPSEVISMNGSGGEDKTPPSTSPPTAFKLLGLLWVLLWLGYTLPMWADPLIDGGYMEDVSKGAFSILMGLWQGQWFWPKNNAWLWDGVNRPVSA</sequence>
<dbReference type="GO" id="GO:0008374">
    <property type="term" value="F:O-acyltransferase activity"/>
    <property type="evidence" value="ECO:0007669"/>
    <property type="project" value="InterPro"/>
</dbReference>
<evidence type="ECO:0000256" key="1">
    <source>
        <dbReference type="ARBA" id="ARBA00004141"/>
    </source>
</evidence>
<gene>
    <name evidence="10" type="ORF">CPB83DRAFT_849980</name>
</gene>
<organism evidence="10 11">
    <name type="scientific">Crepidotus variabilis</name>
    <dbReference type="NCBI Taxonomy" id="179855"/>
    <lineage>
        <taxon>Eukaryota</taxon>
        <taxon>Fungi</taxon>
        <taxon>Dikarya</taxon>
        <taxon>Basidiomycota</taxon>
        <taxon>Agaricomycotina</taxon>
        <taxon>Agaricomycetes</taxon>
        <taxon>Agaricomycetidae</taxon>
        <taxon>Agaricales</taxon>
        <taxon>Agaricineae</taxon>
        <taxon>Crepidotaceae</taxon>
        <taxon>Crepidotus</taxon>
    </lineage>
</organism>
<dbReference type="Pfam" id="PF13813">
    <property type="entry name" value="MBOAT_2"/>
    <property type="match status" value="1"/>
</dbReference>
<feature type="transmembrane region" description="Helical" evidence="8">
    <location>
        <begin position="16"/>
        <end position="34"/>
    </location>
</feature>
<comment type="caution">
    <text evidence="10">The sequence shown here is derived from an EMBL/GenBank/DDBJ whole genome shotgun (WGS) entry which is preliminary data.</text>
</comment>
<feature type="transmembrane region" description="Helical" evidence="8">
    <location>
        <begin position="243"/>
        <end position="272"/>
    </location>
</feature>
<feature type="transmembrane region" description="Helical" evidence="8">
    <location>
        <begin position="332"/>
        <end position="351"/>
    </location>
</feature>
<keyword evidence="6 8" id="KW-1133">Transmembrane helix</keyword>
<feature type="transmembrane region" description="Helical" evidence="8">
    <location>
        <begin position="424"/>
        <end position="445"/>
    </location>
</feature>
<comment type="subcellular location">
    <subcellularLocation>
        <location evidence="1">Membrane</location>
        <topology evidence="1">Multi-pass membrane protein</topology>
    </subcellularLocation>
</comment>
<dbReference type="Proteomes" id="UP000807306">
    <property type="component" value="Unassembled WGS sequence"/>
</dbReference>
<evidence type="ECO:0000256" key="5">
    <source>
        <dbReference type="ARBA" id="ARBA00022692"/>
    </source>
</evidence>
<evidence type="ECO:0000256" key="8">
    <source>
        <dbReference type="SAM" id="Phobius"/>
    </source>
</evidence>
<comment type="pathway">
    <text evidence="2">Secondary metabolite biosynthesis.</text>
</comment>
<reference evidence="10" key="1">
    <citation type="submission" date="2020-11" db="EMBL/GenBank/DDBJ databases">
        <authorList>
            <consortium name="DOE Joint Genome Institute"/>
            <person name="Ahrendt S."/>
            <person name="Riley R."/>
            <person name="Andreopoulos W."/>
            <person name="Labutti K."/>
            <person name="Pangilinan J."/>
            <person name="Ruiz-Duenas F.J."/>
            <person name="Barrasa J.M."/>
            <person name="Sanchez-Garcia M."/>
            <person name="Camarero S."/>
            <person name="Miyauchi S."/>
            <person name="Serrano A."/>
            <person name="Linde D."/>
            <person name="Babiker R."/>
            <person name="Drula E."/>
            <person name="Ayuso-Fernandez I."/>
            <person name="Pacheco R."/>
            <person name="Padilla G."/>
            <person name="Ferreira P."/>
            <person name="Barriuso J."/>
            <person name="Kellner H."/>
            <person name="Castanera R."/>
            <person name="Alfaro M."/>
            <person name="Ramirez L."/>
            <person name="Pisabarro A.G."/>
            <person name="Kuo A."/>
            <person name="Tritt A."/>
            <person name="Lipzen A."/>
            <person name="He G."/>
            <person name="Yan M."/>
            <person name="Ng V."/>
            <person name="Cullen D."/>
            <person name="Martin F."/>
            <person name="Rosso M.-N."/>
            <person name="Henrissat B."/>
            <person name="Hibbett D."/>
            <person name="Martinez A.T."/>
            <person name="Grigoriev I.V."/>
        </authorList>
    </citation>
    <scope>NUCLEOTIDE SEQUENCE</scope>
    <source>
        <strain evidence="10">CBS 506.95</strain>
    </source>
</reference>
<keyword evidence="7 8" id="KW-0472">Membrane</keyword>
<keyword evidence="5 8" id="KW-0812">Transmembrane</keyword>
<accession>A0A9P6JRM7</accession>
<keyword evidence="4 10" id="KW-0808">Transferase</keyword>
<feature type="transmembrane region" description="Helical" evidence="8">
    <location>
        <begin position="357"/>
        <end position="378"/>
    </location>
</feature>